<feature type="active site" description="Proton acceptor" evidence="4">
    <location>
        <position position="77"/>
    </location>
</feature>
<dbReference type="EC" id="3.6.1.9" evidence="4"/>
<accession>A0ABS3EAJ4</accession>
<reference evidence="5 6" key="1">
    <citation type="submission" date="2020-12" db="EMBL/GenBank/DDBJ databases">
        <title>Oil enriched cultivation method for isolating marine PHA-producing bacteria.</title>
        <authorList>
            <person name="Zheng W."/>
            <person name="Yu S."/>
            <person name="Huang Y."/>
        </authorList>
    </citation>
    <scope>NUCLEOTIDE SEQUENCE [LARGE SCALE GENOMIC DNA]</scope>
    <source>
        <strain evidence="5 6">SN0-2</strain>
    </source>
</reference>
<dbReference type="EMBL" id="JAEKJR010000003">
    <property type="protein sequence ID" value="MBN8432324.1"/>
    <property type="molecule type" value="Genomic_DNA"/>
</dbReference>
<dbReference type="Pfam" id="PF02545">
    <property type="entry name" value="Maf"/>
    <property type="match status" value="1"/>
</dbReference>
<comment type="catalytic activity">
    <reaction evidence="4">
        <text>dTTP + H2O = dTMP + diphosphate + H(+)</text>
        <dbReference type="Rhea" id="RHEA:28534"/>
        <dbReference type="ChEBI" id="CHEBI:15377"/>
        <dbReference type="ChEBI" id="CHEBI:15378"/>
        <dbReference type="ChEBI" id="CHEBI:33019"/>
        <dbReference type="ChEBI" id="CHEBI:37568"/>
        <dbReference type="ChEBI" id="CHEBI:63528"/>
        <dbReference type="EC" id="3.6.1.9"/>
    </reaction>
</comment>
<gene>
    <name evidence="5" type="primary">maf</name>
    <name evidence="5" type="ORF">JF535_15870</name>
</gene>
<protein>
    <recommendedName>
        <fullName evidence="4">dTTP/UTP pyrophosphatase</fullName>
        <shortName evidence="4">dTTPase/UTPase</shortName>
        <ecNumber evidence="4">3.6.1.9</ecNumber>
    </recommendedName>
    <alternativeName>
        <fullName evidence="4">Nucleoside triphosphate pyrophosphatase</fullName>
    </alternativeName>
    <alternativeName>
        <fullName evidence="4">Nucleotide pyrophosphatase</fullName>
        <shortName evidence="4">Nucleotide PPase</shortName>
    </alternativeName>
</protein>
<comment type="catalytic activity">
    <reaction evidence="4">
        <text>UTP + H2O = UMP + diphosphate + H(+)</text>
        <dbReference type="Rhea" id="RHEA:29395"/>
        <dbReference type="ChEBI" id="CHEBI:15377"/>
        <dbReference type="ChEBI" id="CHEBI:15378"/>
        <dbReference type="ChEBI" id="CHEBI:33019"/>
        <dbReference type="ChEBI" id="CHEBI:46398"/>
        <dbReference type="ChEBI" id="CHEBI:57865"/>
        <dbReference type="EC" id="3.6.1.9"/>
    </reaction>
</comment>
<feature type="site" description="Important for substrate specificity" evidence="4">
    <location>
        <position position="78"/>
    </location>
</feature>
<evidence type="ECO:0000256" key="3">
    <source>
        <dbReference type="ARBA" id="ARBA00023080"/>
    </source>
</evidence>
<feature type="site" description="Important for substrate specificity" evidence="4">
    <location>
        <position position="160"/>
    </location>
</feature>
<organism evidence="5 6">
    <name type="scientific">Microbulbifer salipaludis</name>
    <dbReference type="NCBI Taxonomy" id="187980"/>
    <lineage>
        <taxon>Bacteria</taxon>
        <taxon>Pseudomonadati</taxon>
        <taxon>Pseudomonadota</taxon>
        <taxon>Gammaproteobacteria</taxon>
        <taxon>Cellvibrionales</taxon>
        <taxon>Microbulbiferaceae</taxon>
        <taxon>Microbulbifer</taxon>
    </lineage>
</organism>
<comment type="function">
    <text evidence="4">Nucleoside triphosphate pyrophosphatase that hydrolyzes dTTP and UTP. May have a dual role in cell division arrest and in preventing the incorporation of modified nucleotides into cellular nucleic acids.</text>
</comment>
<dbReference type="Proteomes" id="UP000664293">
    <property type="component" value="Unassembled WGS sequence"/>
</dbReference>
<dbReference type="CDD" id="cd00555">
    <property type="entry name" value="Maf"/>
    <property type="match status" value="1"/>
</dbReference>
<dbReference type="PANTHER" id="PTHR43213:SF5">
    <property type="entry name" value="BIFUNCTIONAL DTTP_UTP PYROPHOSPHATASE_METHYLTRANSFERASE PROTEIN-RELATED"/>
    <property type="match status" value="1"/>
</dbReference>
<keyword evidence="2 4" id="KW-0378">Hydrolase</keyword>
<dbReference type="PANTHER" id="PTHR43213">
    <property type="entry name" value="BIFUNCTIONAL DTTP/UTP PYROPHOSPHATASE/METHYLTRANSFERASE PROTEIN-RELATED"/>
    <property type="match status" value="1"/>
</dbReference>
<dbReference type="InterPro" id="IPR029001">
    <property type="entry name" value="ITPase-like_fam"/>
</dbReference>
<evidence type="ECO:0000256" key="2">
    <source>
        <dbReference type="ARBA" id="ARBA00022801"/>
    </source>
</evidence>
<comment type="caution">
    <text evidence="4">Lacks conserved residue(s) required for the propagation of feature annotation.</text>
</comment>
<feature type="site" description="Important for substrate specificity" evidence="4">
    <location>
        <position position="18"/>
    </location>
</feature>
<keyword evidence="4" id="KW-0963">Cytoplasm</keyword>
<comment type="subcellular location">
    <subcellularLocation>
        <location evidence="4">Cytoplasm</location>
    </subcellularLocation>
</comment>
<dbReference type="NCBIfam" id="TIGR00172">
    <property type="entry name" value="maf"/>
    <property type="match status" value="1"/>
</dbReference>
<keyword evidence="3 4" id="KW-0546">Nucleotide metabolism</keyword>
<comment type="cofactor">
    <cofactor evidence="1 4">
        <name>a divalent metal cation</name>
        <dbReference type="ChEBI" id="CHEBI:60240"/>
    </cofactor>
</comment>
<sequence>MPNSEKEQRLILASASPRRAELLMQIGVPFSSAATSVEERRHPDESPEAYVLRLAEEKSRAGLKLLDDPNTWSLGADTLGVVDDEILEKPRDFTDFARMMRLMSGREHSVLTAICLTGAEQSFSEVVETRVRFRELDRRLIEGYWNTGEPADKAGGYGIQGMGALLVASIHGSYSNVVGLPLETLGGFLERAGIPYWQFDKRAVGHSSGAGTI</sequence>
<evidence type="ECO:0000313" key="6">
    <source>
        <dbReference type="Proteomes" id="UP000664293"/>
    </source>
</evidence>
<dbReference type="RefSeq" id="WP_207004090.1">
    <property type="nucleotide sequence ID" value="NZ_JAEKJR010000003.1"/>
</dbReference>
<comment type="caution">
    <text evidence="5">The sequence shown here is derived from an EMBL/GenBank/DDBJ whole genome shotgun (WGS) entry which is preliminary data.</text>
</comment>
<evidence type="ECO:0000313" key="5">
    <source>
        <dbReference type="EMBL" id="MBN8432324.1"/>
    </source>
</evidence>
<keyword evidence="6" id="KW-1185">Reference proteome</keyword>
<evidence type="ECO:0000256" key="1">
    <source>
        <dbReference type="ARBA" id="ARBA00001968"/>
    </source>
</evidence>
<name>A0ABS3EAJ4_9GAMM</name>
<dbReference type="InterPro" id="IPR003697">
    <property type="entry name" value="Maf-like"/>
</dbReference>
<dbReference type="SUPFAM" id="SSF52972">
    <property type="entry name" value="ITPase-like"/>
    <property type="match status" value="1"/>
</dbReference>
<evidence type="ECO:0000256" key="4">
    <source>
        <dbReference type="HAMAP-Rule" id="MF_00528"/>
    </source>
</evidence>
<comment type="similarity">
    <text evidence="4">Belongs to the Maf family. YhdE subfamily.</text>
</comment>
<dbReference type="PIRSF" id="PIRSF006305">
    <property type="entry name" value="Maf"/>
    <property type="match status" value="1"/>
</dbReference>
<dbReference type="Gene3D" id="3.90.950.10">
    <property type="match status" value="1"/>
</dbReference>
<proteinExistence type="inferred from homology"/>
<dbReference type="HAMAP" id="MF_00528">
    <property type="entry name" value="Maf"/>
    <property type="match status" value="1"/>
</dbReference>